<dbReference type="HAMAP" id="MF_00046">
    <property type="entry name" value="MurC"/>
    <property type="match status" value="1"/>
</dbReference>
<dbReference type="Gene3D" id="3.40.50.720">
    <property type="entry name" value="NAD(P)-binding Rossmann-like Domain"/>
    <property type="match status" value="1"/>
</dbReference>
<evidence type="ECO:0000256" key="3">
    <source>
        <dbReference type="ARBA" id="ARBA00012211"/>
    </source>
</evidence>
<keyword evidence="10 14" id="KW-0573">Peptidoglycan synthesis</keyword>
<evidence type="ECO:0000256" key="2">
    <source>
        <dbReference type="ARBA" id="ARBA00004752"/>
    </source>
</evidence>
<dbReference type="PANTHER" id="PTHR43445:SF3">
    <property type="entry name" value="UDP-N-ACETYLMURAMATE--L-ALANINE LIGASE"/>
    <property type="match status" value="1"/>
</dbReference>
<dbReference type="Gene3D" id="3.90.190.20">
    <property type="entry name" value="Mur ligase, C-terminal domain"/>
    <property type="match status" value="1"/>
</dbReference>
<gene>
    <name evidence="14" type="primary">murC</name>
    <name evidence="18" type="ordered locus">Palpr_1498</name>
</gene>
<dbReference type="AlphaFoldDB" id="E4T4K0"/>
<evidence type="ECO:0000313" key="19">
    <source>
        <dbReference type="Proteomes" id="UP000008718"/>
    </source>
</evidence>
<evidence type="ECO:0000256" key="13">
    <source>
        <dbReference type="ARBA" id="ARBA00047833"/>
    </source>
</evidence>
<comment type="catalytic activity">
    <reaction evidence="13 14">
        <text>UDP-N-acetyl-alpha-D-muramate + L-alanine + ATP = UDP-N-acetyl-alpha-D-muramoyl-L-alanine + ADP + phosphate + H(+)</text>
        <dbReference type="Rhea" id="RHEA:23372"/>
        <dbReference type="ChEBI" id="CHEBI:15378"/>
        <dbReference type="ChEBI" id="CHEBI:30616"/>
        <dbReference type="ChEBI" id="CHEBI:43474"/>
        <dbReference type="ChEBI" id="CHEBI:57972"/>
        <dbReference type="ChEBI" id="CHEBI:70757"/>
        <dbReference type="ChEBI" id="CHEBI:83898"/>
        <dbReference type="ChEBI" id="CHEBI:456216"/>
        <dbReference type="EC" id="6.3.2.8"/>
    </reaction>
</comment>
<evidence type="ECO:0000256" key="1">
    <source>
        <dbReference type="ARBA" id="ARBA00004496"/>
    </source>
</evidence>
<reference evidence="18 19" key="2">
    <citation type="journal article" date="2011" name="Stand. Genomic Sci.">
        <title>Complete genome sequence of Paludibacter propionicigenes type strain (WB4).</title>
        <authorList>
            <person name="Gronow S."/>
            <person name="Munk C."/>
            <person name="Lapidus A."/>
            <person name="Nolan M."/>
            <person name="Lucas S."/>
            <person name="Hammon N."/>
            <person name="Deshpande S."/>
            <person name="Cheng J.F."/>
            <person name="Tapia R."/>
            <person name="Han C."/>
            <person name="Goodwin L."/>
            <person name="Pitluck S."/>
            <person name="Liolios K."/>
            <person name="Ivanova N."/>
            <person name="Mavromatis K."/>
            <person name="Mikhailova N."/>
            <person name="Pati A."/>
            <person name="Chen A."/>
            <person name="Palaniappan K."/>
            <person name="Land M."/>
            <person name="Hauser L."/>
            <person name="Chang Y.J."/>
            <person name="Jeffries C.D."/>
            <person name="Brambilla E."/>
            <person name="Rohde M."/>
            <person name="Goker M."/>
            <person name="Detter J.C."/>
            <person name="Woyke T."/>
            <person name="Bristow J."/>
            <person name="Eisen J.A."/>
            <person name="Markowitz V."/>
            <person name="Hugenholtz P."/>
            <person name="Kyrpides N.C."/>
            <person name="Klenk H.P."/>
        </authorList>
    </citation>
    <scope>NUCLEOTIDE SEQUENCE [LARGE SCALE GENOMIC DNA]</scope>
    <source>
        <strain evidence="19">DSM 17365 / JCM 13257 / WB4</strain>
    </source>
</reference>
<dbReference type="PANTHER" id="PTHR43445">
    <property type="entry name" value="UDP-N-ACETYLMURAMATE--L-ALANINE LIGASE-RELATED"/>
    <property type="match status" value="1"/>
</dbReference>
<evidence type="ECO:0000259" key="15">
    <source>
        <dbReference type="Pfam" id="PF01225"/>
    </source>
</evidence>
<dbReference type="Proteomes" id="UP000008718">
    <property type="component" value="Chromosome"/>
</dbReference>
<evidence type="ECO:0000256" key="7">
    <source>
        <dbReference type="ARBA" id="ARBA00022741"/>
    </source>
</evidence>
<feature type="binding site" evidence="14">
    <location>
        <begin position="137"/>
        <end position="143"/>
    </location>
    <ligand>
        <name>ATP</name>
        <dbReference type="ChEBI" id="CHEBI:30616"/>
    </ligand>
</feature>
<dbReference type="SUPFAM" id="SSF53623">
    <property type="entry name" value="MurD-like peptide ligases, catalytic domain"/>
    <property type="match status" value="1"/>
</dbReference>
<feature type="domain" description="Mur ligase central" evidence="17">
    <location>
        <begin position="135"/>
        <end position="313"/>
    </location>
</feature>
<dbReference type="Pfam" id="PF08245">
    <property type="entry name" value="Mur_ligase_M"/>
    <property type="match status" value="1"/>
</dbReference>
<feature type="domain" description="Mur ligase C-terminal" evidence="16">
    <location>
        <begin position="335"/>
        <end position="441"/>
    </location>
</feature>
<dbReference type="SUPFAM" id="SSF51984">
    <property type="entry name" value="MurCD N-terminal domain"/>
    <property type="match status" value="1"/>
</dbReference>
<dbReference type="InterPro" id="IPR036565">
    <property type="entry name" value="Mur-like_cat_sf"/>
</dbReference>
<keyword evidence="11 14" id="KW-0131">Cell cycle</keyword>
<comment type="similarity">
    <text evidence="14">Belongs to the MurCDEF family.</text>
</comment>
<dbReference type="InterPro" id="IPR005758">
    <property type="entry name" value="UDP-N-AcMur_Ala_ligase_MurC"/>
</dbReference>
<dbReference type="GO" id="GO:0071555">
    <property type="term" value="P:cell wall organization"/>
    <property type="evidence" value="ECO:0007669"/>
    <property type="project" value="UniProtKB-KW"/>
</dbReference>
<dbReference type="GO" id="GO:0008763">
    <property type="term" value="F:UDP-N-acetylmuramate-L-alanine ligase activity"/>
    <property type="evidence" value="ECO:0007669"/>
    <property type="project" value="UniProtKB-UniRule"/>
</dbReference>
<comment type="subcellular location">
    <subcellularLocation>
        <location evidence="1 14">Cytoplasm</location>
    </subcellularLocation>
</comment>
<dbReference type="EC" id="6.3.2.8" evidence="3 14"/>
<feature type="domain" description="Mur ligase N-terminal catalytic" evidence="15">
    <location>
        <begin position="26"/>
        <end position="129"/>
    </location>
</feature>
<comment type="pathway">
    <text evidence="2 14">Cell wall biogenesis; peptidoglycan biosynthesis.</text>
</comment>
<evidence type="ECO:0000259" key="16">
    <source>
        <dbReference type="Pfam" id="PF02875"/>
    </source>
</evidence>
<evidence type="ECO:0000256" key="9">
    <source>
        <dbReference type="ARBA" id="ARBA00022960"/>
    </source>
</evidence>
<keyword evidence="9 14" id="KW-0133">Cell shape</keyword>
<dbReference type="Pfam" id="PF01225">
    <property type="entry name" value="Mur_ligase"/>
    <property type="match status" value="1"/>
</dbReference>
<evidence type="ECO:0000256" key="5">
    <source>
        <dbReference type="ARBA" id="ARBA00022598"/>
    </source>
</evidence>
<dbReference type="GO" id="GO:0008360">
    <property type="term" value="P:regulation of cell shape"/>
    <property type="evidence" value="ECO:0007669"/>
    <property type="project" value="UniProtKB-KW"/>
</dbReference>
<sequence length="479" mass="53235">MINQEMKKDASVSSSPSGRLGGAFTKYYFLGIGGIGMSALARYFHTKGFQVAGYDRTETKLTKELQAEGITVSFNENVSEIPFVYTKPENTLVILTPAIPANHPQLKYFQANNYSIQKRAQVLGDITRQSKGICIAGTHGKTTTSTIAAHLLYQSQVSCNAFLGGIANNYNTNLLLSAESNLVVIEADEYDRSFHQLSPYMAVITSADPDHLDIYETADAFRESFEHFTSLIRPGGALVMRKGIDIVPQLQKGVKLYTYSMNDGGDFTAENIRTVNGEIHFDFVTPNDRLSDVRLGVPVQINVENSVAAMALAWLNGVSFDELRTGISSFSGIYRRFNVVYKSDKIVYMDDYAHHPSELKASIASIRNLYPNRKITGVFQPHLYTRTRDFATAFAEALSQLDELILLDIYPARELPIEGVDSDLILRDVKLKNKTLCSKENLLPLLKEKELDVLVTFGAGDIDKLVPLIKDQLKQSSVK</sequence>
<dbReference type="NCBIfam" id="TIGR01082">
    <property type="entry name" value="murC"/>
    <property type="match status" value="1"/>
</dbReference>
<dbReference type="UniPathway" id="UPA00219"/>
<dbReference type="EMBL" id="CP002345">
    <property type="protein sequence ID" value="ADQ79644.1"/>
    <property type="molecule type" value="Genomic_DNA"/>
</dbReference>
<dbReference type="Gene3D" id="3.40.1190.10">
    <property type="entry name" value="Mur-like, catalytic domain"/>
    <property type="match status" value="1"/>
</dbReference>
<keyword evidence="5 14" id="KW-0436">Ligase</keyword>
<evidence type="ECO:0000256" key="14">
    <source>
        <dbReference type="HAMAP-Rule" id="MF_00046"/>
    </source>
</evidence>
<dbReference type="Pfam" id="PF02875">
    <property type="entry name" value="Mur_ligase_C"/>
    <property type="match status" value="1"/>
</dbReference>
<dbReference type="HOGENOM" id="CLU_028104_2_2_10"/>
<dbReference type="InterPro" id="IPR013221">
    <property type="entry name" value="Mur_ligase_cen"/>
</dbReference>
<evidence type="ECO:0000256" key="6">
    <source>
        <dbReference type="ARBA" id="ARBA00022618"/>
    </source>
</evidence>
<reference key="1">
    <citation type="submission" date="2010-11" db="EMBL/GenBank/DDBJ databases">
        <title>The complete genome of Paludibacter propionicigenes DSM 17365.</title>
        <authorList>
            <consortium name="US DOE Joint Genome Institute (JGI-PGF)"/>
            <person name="Lucas S."/>
            <person name="Copeland A."/>
            <person name="Lapidus A."/>
            <person name="Bruce D."/>
            <person name="Goodwin L."/>
            <person name="Pitluck S."/>
            <person name="Kyrpides N."/>
            <person name="Mavromatis K."/>
            <person name="Ivanova N."/>
            <person name="Munk A.C."/>
            <person name="Brettin T."/>
            <person name="Detter J.C."/>
            <person name="Han C."/>
            <person name="Tapia R."/>
            <person name="Land M."/>
            <person name="Hauser L."/>
            <person name="Markowitz V."/>
            <person name="Cheng J.-F."/>
            <person name="Hugenholtz P."/>
            <person name="Woyke T."/>
            <person name="Wu D."/>
            <person name="Gronow S."/>
            <person name="Wellnitz S."/>
            <person name="Brambilla E."/>
            <person name="Klenk H.-P."/>
            <person name="Eisen J.A."/>
        </authorList>
    </citation>
    <scope>NUCLEOTIDE SEQUENCE</scope>
    <source>
        <strain>WB4</strain>
    </source>
</reference>
<dbReference type="InterPro" id="IPR000713">
    <property type="entry name" value="Mur_ligase_N"/>
</dbReference>
<comment type="function">
    <text evidence="14">Cell wall formation.</text>
</comment>
<dbReference type="GO" id="GO:0005737">
    <property type="term" value="C:cytoplasm"/>
    <property type="evidence" value="ECO:0007669"/>
    <property type="project" value="UniProtKB-SubCell"/>
</dbReference>
<keyword evidence="7 14" id="KW-0547">Nucleotide-binding</keyword>
<evidence type="ECO:0000256" key="10">
    <source>
        <dbReference type="ARBA" id="ARBA00022984"/>
    </source>
</evidence>
<dbReference type="GO" id="GO:0009252">
    <property type="term" value="P:peptidoglycan biosynthetic process"/>
    <property type="evidence" value="ECO:0007669"/>
    <property type="project" value="UniProtKB-UniRule"/>
</dbReference>
<evidence type="ECO:0000256" key="12">
    <source>
        <dbReference type="ARBA" id="ARBA00023316"/>
    </source>
</evidence>
<dbReference type="InterPro" id="IPR050061">
    <property type="entry name" value="MurCDEF_pg_biosynth"/>
</dbReference>
<evidence type="ECO:0000256" key="11">
    <source>
        <dbReference type="ARBA" id="ARBA00023306"/>
    </source>
</evidence>
<name>E4T4K0_PALPW</name>
<proteinExistence type="inferred from homology"/>
<evidence type="ECO:0000256" key="4">
    <source>
        <dbReference type="ARBA" id="ARBA00022490"/>
    </source>
</evidence>
<dbReference type="InterPro" id="IPR004101">
    <property type="entry name" value="Mur_ligase_C"/>
</dbReference>
<dbReference type="eggNOG" id="COG0773">
    <property type="taxonomic scope" value="Bacteria"/>
</dbReference>
<keyword evidence="19" id="KW-1185">Reference proteome</keyword>
<evidence type="ECO:0000259" key="17">
    <source>
        <dbReference type="Pfam" id="PF08245"/>
    </source>
</evidence>
<keyword evidence="6 14" id="KW-0132">Cell division</keyword>
<dbReference type="GO" id="GO:0005524">
    <property type="term" value="F:ATP binding"/>
    <property type="evidence" value="ECO:0007669"/>
    <property type="project" value="UniProtKB-UniRule"/>
</dbReference>
<keyword evidence="4 14" id="KW-0963">Cytoplasm</keyword>
<dbReference type="InterPro" id="IPR036615">
    <property type="entry name" value="Mur_ligase_C_dom_sf"/>
</dbReference>
<keyword evidence="12 14" id="KW-0961">Cell wall biogenesis/degradation</keyword>
<dbReference type="SUPFAM" id="SSF53244">
    <property type="entry name" value="MurD-like peptide ligases, peptide-binding domain"/>
    <property type="match status" value="1"/>
</dbReference>
<accession>E4T4K0</accession>
<dbReference type="RefSeq" id="WP_013445013.1">
    <property type="nucleotide sequence ID" value="NC_014734.1"/>
</dbReference>
<keyword evidence="8 14" id="KW-0067">ATP-binding</keyword>
<dbReference type="GO" id="GO:0051301">
    <property type="term" value="P:cell division"/>
    <property type="evidence" value="ECO:0007669"/>
    <property type="project" value="UniProtKB-KW"/>
</dbReference>
<organism evidence="18 19">
    <name type="scientific">Paludibacter propionicigenes (strain DSM 17365 / JCM 13257 / WB4)</name>
    <dbReference type="NCBI Taxonomy" id="694427"/>
    <lineage>
        <taxon>Bacteria</taxon>
        <taxon>Pseudomonadati</taxon>
        <taxon>Bacteroidota</taxon>
        <taxon>Bacteroidia</taxon>
        <taxon>Bacteroidales</taxon>
        <taxon>Paludibacteraceae</taxon>
        <taxon>Paludibacter</taxon>
    </lineage>
</organism>
<evidence type="ECO:0000256" key="8">
    <source>
        <dbReference type="ARBA" id="ARBA00022840"/>
    </source>
</evidence>
<dbReference type="KEGG" id="ppn:Palpr_1498"/>
<evidence type="ECO:0000313" key="18">
    <source>
        <dbReference type="EMBL" id="ADQ79644.1"/>
    </source>
</evidence>
<dbReference type="STRING" id="694427.Palpr_1498"/>
<protein>
    <recommendedName>
        <fullName evidence="3 14">UDP-N-acetylmuramate--L-alanine ligase</fullName>
        <ecNumber evidence="3 14">6.3.2.8</ecNumber>
    </recommendedName>
    <alternativeName>
        <fullName evidence="14">UDP-N-acetylmuramoyl-L-alanine synthetase</fullName>
    </alternativeName>
</protein>